<keyword evidence="5" id="KW-0378">Hydrolase</keyword>
<dbReference type="OrthoDB" id="258392at2759"/>
<organism evidence="8 9">
    <name type="scientific">Trichomalopsis sarcophagae</name>
    <dbReference type="NCBI Taxonomy" id="543379"/>
    <lineage>
        <taxon>Eukaryota</taxon>
        <taxon>Metazoa</taxon>
        <taxon>Ecdysozoa</taxon>
        <taxon>Arthropoda</taxon>
        <taxon>Hexapoda</taxon>
        <taxon>Insecta</taxon>
        <taxon>Pterygota</taxon>
        <taxon>Neoptera</taxon>
        <taxon>Endopterygota</taxon>
        <taxon>Hymenoptera</taxon>
        <taxon>Apocrita</taxon>
        <taxon>Proctotrupomorpha</taxon>
        <taxon>Chalcidoidea</taxon>
        <taxon>Pteromalidae</taxon>
        <taxon>Pteromalinae</taxon>
        <taxon>Trichomalopsis</taxon>
    </lineage>
</organism>
<keyword evidence="7" id="KW-0325">Glycoprotein</keyword>
<dbReference type="STRING" id="543379.A0A232ENP1"/>
<dbReference type="EC" id="3.1.3.2" evidence="3"/>
<dbReference type="Proteomes" id="UP000215335">
    <property type="component" value="Unassembled WGS sequence"/>
</dbReference>
<sequence>MYNFITNLFIDPVSSNICIYIMKRHTSTLTFSLIVSVMTYASAEELKLKTLSVIFRHGDRAPIFLTPTDPNREKDIYPLELGTLNNQGKLREYNLGHLLRQRYNDFLGPYYETTDVFAMSTDVDRTKMSLLLVLAGLYPPVGKQIWNKELNWQPVSSYAYVPDKMDPILGYLIHCPAYIEEYIRVQNSPEFQTKLSKYDGLMKNLSILTGASMTNSLDVYALYIDLGAELSSNLQLPAWAKDYWPEGPMLEESLLEYELQNYNRKLKKYNGGATISKILATVNSENPKKLNLYSAHENNVAGLLYALDVWDHTIPNFSSAILFEHHENSSQKFIKTIYYKGIPAVFDELTIPGCDTLCPLEDFHKIVADLISENPIEACYGPPDNSTLLPKDMQPVQWIYDQMMFFYGF</sequence>
<dbReference type="PROSITE" id="PS00616">
    <property type="entry name" value="HIS_ACID_PHOSPHAT_1"/>
    <property type="match status" value="1"/>
</dbReference>
<accession>A0A232ENP1</accession>
<dbReference type="GO" id="GO:0003993">
    <property type="term" value="F:acid phosphatase activity"/>
    <property type="evidence" value="ECO:0007669"/>
    <property type="project" value="UniProtKB-EC"/>
</dbReference>
<evidence type="ECO:0000256" key="7">
    <source>
        <dbReference type="ARBA" id="ARBA00023180"/>
    </source>
</evidence>
<comment type="similarity">
    <text evidence="2">Belongs to the histidine acid phosphatase family.</text>
</comment>
<keyword evidence="9" id="KW-1185">Reference proteome</keyword>
<proteinExistence type="inferred from homology"/>
<gene>
    <name evidence="8" type="ORF">TSAR_004771</name>
</gene>
<evidence type="ECO:0000313" key="9">
    <source>
        <dbReference type="Proteomes" id="UP000215335"/>
    </source>
</evidence>
<dbReference type="EMBL" id="NNAY01003103">
    <property type="protein sequence ID" value="OXU19975.1"/>
    <property type="molecule type" value="Genomic_DNA"/>
</dbReference>
<keyword evidence="6" id="KW-1015">Disulfide bond</keyword>
<evidence type="ECO:0000256" key="2">
    <source>
        <dbReference type="ARBA" id="ARBA00005375"/>
    </source>
</evidence>
<reference evidence="8 9" key="1">
    <citation type="journal article" date="2017" name="Curr. Biol.">
        <title>The Evolution of Venom by Co-option of Single-Copy Genes.</title>
        <authorList>
            <person name="Martinson E.O."/>
            <person name="Mrinalini"/>
            <person name="Kelkar Y.D."/>
            <person name="Chang C.H."/>
            <person name="Werren J.H."/>
        </authorList>
    </citation>
    <scope>NUCLEOTIDE SEQUENCE [LARGE SCALE GENOMIC DNA]</scope>
    <source>
        <strain evidence="8 9">Alberta</strain>
        <tissue evidence="8">Whole body</tissue>
    </source>
</reference>
<dbReference type="PANTHER" id="PTHR11567:SF211">
    <property type="entry name" value="PROSTATIC ACID PHOSPHATASE"/>
    <property type="match status" value="1"/>
</dbReference>
<comment type="caution">
    <text evidence="8">The sequence shown here is derived from an EMBL/GenBank/DDBJ whole genome shotgun (WGS) entry which is preliminary data.</text>
</comment>
<evidence type="ECO:0000256" key="3">
    <source>
        <dbReference type="ARBA" id="ARBA00012646"/>
    </source>
</evidence>
<dbReference type="InterPro" id="IPR000560">
    <property type="entry name" value="His_Pase_clade-2"/>
</dbReference>
<evidence type="ECO:0000256" key="5">
    <source>
        <dbReference type="ARBA" id="ARBA00022801"/>
    </source>
</evidence>
<evidence type="ECO:0000256" key="6">
    <source>
        <dbReference type="ARBA" id="ARBA00023157"/>
    </source>
</evidence>
<dbReference type="SUPFAM" id="SSF53254">
    <property type="entry name" value="Phosphoglycerate mutase-like"/>
    <property type="match status" value="1"/>
</dbReference>
<comment type="catalytic activity">
    <reaction evidence="1">
        <text>a phosphate monoester + H2O = an alcohol + phosphate</text>
        <dbReference type="Rhea" id="RHEA:15017"/>
        <dbReference type="ChEBI" id="CHEBI:15377"/>
        <dbReference type="ChEBI" id="CHEBI:30879"/>
        <dbReference type="ChEBI" id="CHEBI:43474"/>
        <dbReference type="ChEBI" id="CHEBI:67140"/>
        <dbReference type="EC" id="3.1.3.2"/>
    </reaction>
</comment>
<evidence type="ECO:0000313" key="8">
    <source>
        <dbReference type="EMBL" id="OXU19975.1"/>
    </source>
</evidence>
<keyword evidence="4" id="KW-0732">Signal</keyword>
<protein>
    <recommendedName>
        <fullName evidence="3">acid phosphatase</fullName>
        <ecNumber evidence="3">3.1.3.2</ecNumber>
    </recommendedName>
</protein>
<name>A0A232ENP1_9HYME</name>
<evidence type="ECO:0000256" key="1">
    <source>
        <dbReference type="ARBA" id="ARBA00000032"/>
    </source>
</evidence>
<dbReference type="InterPro" id="IPR050645">
    <property type="entry name" value="Histidine_acid_phosphatase"/>
</dbReference>
<dbReference type="Pfam" id="PF00328">
    <property type="entry name" value="His_Phos_2"/>
    <property type="match status" value="1"/>
</dbReference>
<dbReference type="InterPro" id="IPR033379">
    <property type="entry name" value="Acid_Pase_AS"/>
</dbReference>
<dbReference type="CDD" id="cd07061">
    <property type="entry name" value="HP_HAP_like"/>
    <property type="match status" value="1"/>
</dbReference>
<evidence type="ECO:0000256" key="4">
    <source>
        <dbReference type="ARBA" id="ARBA00022729"/>
    </source>
</evidence>
<dbReference type="Gene3D" id="3.40.50.1240">
    <property type="entry name" value="Phosphoglycerate mutase-like"/>
    <property type="match status" value="1"/>
</dbReference>
<dbReference type="AlphaFoldDB" id="A0A232ENP1"/>
<dbReference type="InterPro" id="IPR029033">
    <property type="entry name" value="His_PPase_superfam"/>
</dbReference>
<dbReference type="PANTHER" id="PTHR11567">
    <property type="entry name" value="ACID PHOSPHATASE-RELATED"/>
    <property type="match status" value="1"/>
</dbReference>